<name>A0AAD9MES1_9PEZI</name>
<evidence type="ECO:0000256" key="8">
    <source>
        <dbReference type="ARBA" id="ARBA00023295"/>
    </source>
</evidence>
<evidence type="ECO:0000256" key="7">
    <source>
        <dbReference type="ARBA" id="ARBA00023277"/>
    </source>
</evidence>
<feature type="domain" description="Fibronectin type III-like" evidence="13">
    <location>
        <begin position="709"/>
        <end position="779"/>
    </location>
</feature>
<keyword evidence="3" id="KW-0858">Xylan degradation</keyword>
<keyword evidence="4 12" id="KW-0732">Signal</keyword>
<accession>A0AAD9MES1</accession>
<dbReference type="Pfam" id="PF14310">
    <property type="entry name" value="Fn3-like"/>
    <property type="match status" value="1"/>
</dbReference>
<gene>
    <name evidence="14" type="ORF">P8C59_005705</name>
</gene>
<comment type="pathway">
    <text evidence="1">Glycan degradation; xylan degradation.</text>
</comment>
<evidence type="ECO:0000256" key="4">
    <source>
        <dbReference type="ARBA" id="ARBA00022729"/>
    </source>
</evidence>
<feature type="chain" id="PRO_5042054029" description="xylan 1,4-beta-xylosidase" evidence="12">
    <location>
        <begin position="28"/>
        <end position="802"/>
    </location>
</feature>
<dbReference type="InterPro" id="IPR036881">
    <property type="entry name" value="Glyco_hydro_3_C_sf"/>
</dbReference>
<dbReference type="Gene3D" id="3.20.20.300">
    <property type="entry name" value="Glycoside hydrolase, family 3, N-terminal domain"/>
    <property type="match status" value="1"/>
</dbReference>
<sequence length="802" mass="84191">MRSSLASSLLAASAATTTTLLGGGVRAFQYPDCTAPPLANSMACDARAPPAARAAALVALLTAAEKAVNLVNTSPGAPRIGLPPYQWWSEALHGVAWSPGVAFAPGAADGAAPGPFSCATSFATPIVLAAGFDDALVRQVAEVVGTEARAFANAGRAGLDFWTPNINPWRDPRWGRGAETPGEDPARIRGYLRALLPGLEGDGAGPGRRRIVATCKHLAAYDLEAWGNVTRFDFDAVVGLQDLAEYYLPPFQQCARDSRVGSIMCSYNAVNGTPACANTYLMNDILRQHWNWTGDDNYITSDCGAIDNFSPRYHNYSQTGPEAAAAAYLAGTDTVCETNVPAQVVAAYNQSLLAEGTMDRALRRLYHGIIKTGYLDPASADPYRSLGWADVNTPAAQALALRSAAEGLVLLKNDGTLPLRNVRAQQVAMVGFWVNATVQMLGPYSGVPPYFHNPAYAVQQLGLHSAYAPGPLAQNLSSPDSWTKAALAAAAQADVVVYFGGTDLSIAAEALDRTSIAWPPAQLALVQALAGLGKPLVVVQLGDQVDDTPLLQNKNVSAVLFAGYPGQSGGTAVLDAITGQTPPAGRLPVTQYPAGYVDQVPMTDMTLRPARGNPGRTYRWYDGAVLPFGFGLHYTTFTASFDVSNGRFAAALATTASPHDSGSDGLLRLATRSTADVLAGCTAAYPDLCPFLTVPVAVANAANGTTSDFAALLFVAGAFGPQPYPRQTLVAYTRVRAVPPGQTATAALDVDVGAVARVDGRGNTVLYPGSYRLLLDVPTAAEVVFELTGEEVVLDRFPQPRA</sequence>
<dbReference type="Pfam" id="PF00933">
    <property type="entry name" value="Glyco_hydro_3"/>
    <property type="match status" value="1"/>
</dbReference>
<comment type="caution">
    <text evidence="14">The sequence shown here is derived from an EMBL/GenBank/DDBJ whole genome shotgun (WGS) entry which is preliminary data.</text>
</comment>
<evidence type="ECO:0000256" key="11">
    <source>
        <dbReference type="ARBA" id="ARBA00026107"/>
    </source>
</evidence>
<dbReference type="PANTHER" id="PTHR42721:SF3">
    <property type="entry name" value="BETA-D-XYLOSIDASE 5-RELATED"/>
    <property type="match status" value="1"/>
</dbReference>
<evidence type="ECO:0000256" key="6">
    <source>
        <dbReference type="ARBA" id="ARBA00023180"/>
    </source>
</evidence>
<dbReference type="InterPro" id="IPR026891">
    <property type="entry name" value="Fn3-like"/>
</dbReference>
<keyword evidence="8" id="KW-0326">Glycosidase</keyword>
<keyword evidence="9" id="KW-0624">Polysaccharide degradation</keyword>
<evidence type="ECO:0000256" key="9">
    <source>
        <dbReference type="ARBA" id="ARBA00023326"/>
    </source>
</evidence>
<dbReference type="InterPro" id="IPR002772">
    <property type="entry name" value="Glyco_hydro_3_C"/>
</dbReference>
<dbReference type="PANTHER" id="PTHR42721">
    <property type="entry name" value="SUGAR HYDROLASE-RELATED"/>
    <property type="match status" value="1"/>
</dbReference>
<dbReference type="InterPro" id="IPR036962">
    <property type="entry name" value="Glyco_hydro_3_N_sf"/>
</dbReference>
<dbReference type="SUPFAM" id="SSF52279">
    <property type="entry name" value="Beta-D-glucan exohydrolase, C-terminal domain"/>
    <property type="match status" value="1"/>
</dbReference>
<comment type="similarity">
    <text evidence="2">Belongs to the glycosyl hydrolase 3 family.</text>
</comment>
<evidence type="ECO:0000313" key="14">
    <source>
        <dbReference type="EMBL" id="KAK2071268.1"/>
    </source>
</evidence>
<dbReference type="EMBL" id="JAQQPM010000004">
    <property type="protein sequence ID" value="KAK2071268.1"/>
    <property type="molecule type" value="Genomic_DNA"/>
</dbReference>
<dbReference type="AlphaFoldDB" id="A0AAD9MES1"/>
<evidence type="ECO:0000313" key="15">
    <source>
        <dbReference type="Proteomes" id="UP001217918"/>
    </source>
</evidence>
<dbReference type="InterPro" id="IPR001764">
    <property type="entry name" value="Glyco_hydro_3_N"/>
</dbReference>
<dbReference type="GO" id="GO:0045493">
    <property type="term" value="P:xylan catabolic process"/>
    <property type="evidence" value="ECO:0007669"/>
    <property type="project" value="UniProtKB-KW"/>
</dbReference>
<dbReference type="GO" id="GO:0009044">
    <property type="term" value="F:xylan 1,4-beta-xylosidase activity"/>
    <property type="evidence" value="ECO:0007669"/>
    <property type="project" value="UniProtKB-EC"/>
</dbReference>
<keyword evidence="6" id="KW-0325">Glycoprotein</keyword>
<dbReference type="GO" id="GO:0046556">
    <property type="term" value="F:alpha-L-arabinofuranosidase activity"/>
    <property type="evidence" value="ECO:0007669"/>
    <property type="project" value="TreeGrafter"/>
</dbReference>
<dbReference type="Proteomes" id="UP001217918">
    <property type="component" value="Unassembled WGS sequence"/>
</dbReference>
<dbReference type="Pfam" id="PF01915">
    <property type="entry name" value="Glyco_hydro_3_C"/>
    <property type="match status" value="1"/>
</dbReference>
<proteinExistence type="inferred from homology"/>
<evidence type="ECO:0000256" key="3">
    <source>
        <dbReference type="ARBA" id="ARBA00022651"/>
    </source>
</evidence>
<dbReference type="InterPro" id="IPR017853">
    <property type="entry name" value="GH"/>
</dbReference>
<evidence type="ECO:0000259" key="13">
    <source>
        <dbReference type="SMART" id="SM01217"/>
    </source>
</evidence>
<dbReference type="InterPro" id="IPR044993">
    <property type="entry name" value="BXL"/>
</dbReference>
<dbReference type="SUPFAM" id="SSF51445">
    <property type="entry name" value="(Trans)glycosidases"/>
    <property type="match status" value="1"/>
</dbReference>
<dbReference type="EC" id="3.2.1.37" evidence="11"/>
<reference evidence="14" key="1">
    <citation type="journal article" date="2023" name="Mol. Plant Microbe Interact.">
        <title>Elucidating the Obligate Nature and Biological Capacity of an Invasive Fungal Corn Pathogen.</title>
        <authorList>
            <person name="MacCready J.S."/>
            <person name="Roggenkamp E.M."/>
            <person name="Gdanetz K."/>
            <person name="Chilvers M.I."/>
        </authorList>
    </citation>
    <scope>NUCLEOTIDE SEQUENCE</scope>
    <source>
        <strain evidence="14">PM02</strain>
    </source>
</reference>
<protein>
    <recommendedName>
        <fullName evidence="11">xylan 1,4-beta-xylosidase</fullName>
        <ecNumber evidence="11">3.2.1.37</ecNumber>
    </recommendedName>
</protein>
<dbReference type="Gene3D" id="3.40.50.1700">
    <property type="entry name" value="Glycoside hydrolase family 3 C-terminal domain"/>
    <property type="match status" value="1"/>
</dbReference>
<evidence type="ECO:0000256" key="12">
    <source>
        <dbReference type="SAM" id="SignalP"/>
    </source>
</evidence>
<evidence type="ECO:0000256" key="10">
    <source>
        <dbReference type="ARBA" id="ARBA00024574"/>
    </source>
</evidence>
<dbReference type="SMART" id="SM01217">
    <property type="entry name" value="Fn3_like"/>
    <property type="match status" value="1"/>
</dbReference>
<evidence type="ECO:0000256" key="1">
    <source>
        <dbReference type="ARBA" id="ARBA00004851"/>
    </source>
</evidence>
<keyword evidence="15" id="KW-1185">Reference proteome</keyword>
<comment type="catalytic activity">
    <reaction evidence="10">
        <text>Hydrolysis of (1-&gt;4)-beta-D-xylans, to remove successive D-xylose residues from the non-reducing termini.</text>
        <dbReference type="EC" id="3.2.1.37"/>
    </reaction>
</comment>
<evidence type="ECO:0000256" key="5">
    <source>
        <dbReference type="ARBA" id="ARBA00022801"/>
    </source>
</evidence>
<evidence type="ECO:0000256" key="2">
    <source>
        <dbReference type="ARBA" id="ARBA00005336"/>
    </source>
</evidence>
<feature type="signal peptide" evidence="12">
    <location>
        <begin position="1"/>
        <end position="27"/>
    </location>
</feature>
<keyword evidence="7" id="KW-0119">Carbohydrate metabolism</keyword>
<dbReference type="Gene3D" id="2.60.40.10">
    <property type="entry name" value="Immunoglobulins"/>
    <property type="match status" value="1"/>
</dbReference>
<organism evidence="14 15">
    <name type="scientific">Phyllachora maydis</name>
    <dbReference type="NCBI Taxonomy" id="1825666"/>
    <lineage>
        <taxon>Eukaryota</taxon>
        <taxon>Fungi</taxon>
        <taxon>Dikarya</taxon>
        <taxon>Ascomycota</taxon>
        <taxon>Pezizomycotina</taxon>
        <taxon>Sordariomycetes</taxon>
        <taxon>Sordariomycetidae</taxon>
        <taxon>Phyllachorales</taxon>
        <taxon>Phyllachoraceae</taxon>
        <taxon>Phyllachora</taxon>
    </lineage>
</organism>
<keyword evidence="5" id="KW-0378">Hydrolase</keyword>
<dbReference type="GO" id="GO:0031222">
    <property type="term" value="P:arabinan catabolic process"/>
    <property type="evidence" value="ECO:0007669"/>
    <property type="project" value="TreeGrafter"/>
</dbReference>
<dbReference type="InterPro" id="IPR013783">
    <property type="entry name" value="Ig-like_fold"/>
</dbReference>